<name>A0A2P6AT28_9GAMM</name>
<dbReference type="RefSeq" id="WP_105191845.1">
    <property type="nucleotide sequence ID" value="NZ_PTQZ01000075.1"/>
</dbReference>
<dbReference type="EMBL" id="PTQZ01000075">
    <property type="protein sequence ID" value="PQA45335.1"/>
    <property type="molecule type" value="Genomic_DNA"/>
</dbReference>
<comment type="caution">
    <text evidence="2">The sequence shown here is derived from an EMBL/GenBank/DDBJ whole genome shotgun (WGS) entry which is preliminary data.</text>
</comment>
<feature type="compositionally biased region" description="Basic and acidic residues" evidence="1">
    <location>
        <begin position="234"/>
        <end position="245"/>
    </location>
</feature>
<dbReference type="Pfam" id="PF10707">
    <property type="entry name" value="YrbL-PhoP_reg"/>
    <property type="match status" value="1"/>
</dbReference>
<feature type="region of interest" description="Disordered" evidence="1">
    <location>
        <begin position="221"/>
        <end position="245"/>
    </location>
</feature>
<protein>
    <recommendedName>
        <fullName evidence="4">PhoP regulatory network protein YrbL</fullName>
    </recommendedName>
</protein>
<evidence type="ECO:0008006" key="4">
    <source>
        <dbReference type="Google" id="ProtNLM"/>
    </source>
</evidence>
<evidence type="ECO:0000313" key="2">
    <source>
        <dbReference type="EMBL" id="PQA45335.1"/>
    </source>
</evidence>
<accession>A0A2P6AT28</accession>
<organism evidence="2 3">
    <name type="scientific">Amnimonas aquatica</name>
    <dbReference type="NCBI Taxonomy" id="2094561"/>
    <lineage>
        <taxon>Bacteria</taxon>
        <taxon>Pseudomonadati</taxon>
        <taxon>Pseudomonadota</taxon>
        <taxon>Gammaproteobacteria</taxon>
        <taxon>Moraxellales</taxon>
        <taxon>Moraxellaceae</taxon>
        <taxon>Amnimonas</taxon>
    </lineage>
</organism>
<proteinExistence type="predicted"/>
<gene>
    <name evidence="2" type="ORF">C5O18_04510</name>
</gene>
<keyword evidence="3" id="KW-1185">Reference proteome</keyword>
<dbReference type="AlphaFoldDB" id="A0A2P6AT28"/>
<dbReference type="InterPro" id="IPR019647">
    <property type="entry name" value="PhoP_reg_network_YrbL"/>
</dbReference>
<evidence type="ECO:0000313" key="3">
    <source>
        <dbReference type="Proteomes" id="UP000243900"/>
    </source>
</evidence>
<evidence type="ECO:0000256" key="1">
    <source>
        <dbReference type="SAM" id="MobiDB-lite"/>
    </source>
</evidence>
<dbReference type="OrthoDB" id="595236at2"/>
<reference evidence="3" key="1">
    <citation type="submission" date="2018-02" db="EMBL/GenBank/DDBJ databases">
        <title>Genome sequencing of Solimonas sp. HR-BB.</title>
        <authorList>
            <person name="Lee Y."/>
            <person name="Jeon C.O."/>
        </authorList>
    </citation>
    <scope>NUCLEOTIDE SEQUENCE [LARGE SCALE GENOMIC DNA]</scope>
    <source>
        <strain evidence="3">HR-E</strain>
    </source>
</reference>
<sequence length="245" mass="27552">MTLQLGQSTPFARGGNRLCFVHPDHADRCVKVRRPDFTLEDLRRKKGFPKNLRPLSSFDDNLEEFRVMADIDRRVGEEAYTLVSRCFGFEDTDMGRGLTSELIRDADQGISHTLKQVIWDHGYSDDLRAAVARFGTAWSRLGMPSRDLLVHNLLVQRGADGEILRLVAIDGLGSASALPEGWRTLRSRQARSARKVANLHERIATLLAARERGEFPGTHGLLMHDGRPATAEQPTKDQLPEERQT</sequence>
<dbReference type="Proteomes" id="UP000243900">
    <property type="component" value="Unassembled WGS sequence"/>
</dbReference>